<organism evidence="1 2">
    <name type="scientific">Trifolium medium</name>
    <dbReference type="NCBI Taxonomy" id="97028"/>
    <lineage>
        <taxon>Eukaryota</taxon>
        <taxon>Viridiplantae</taxon>
        <taxon>Streptophyta</taxon>
        <taxon>Embryophyta</taxon>
        <taxon>Tracheophyta</taxon>
        <taxon>Spermatophyta</taxon>
        <taxon>Magnoliopsida</taxon>
        <taxon>eudicotyledons</taxon>
        <taxon>Gunneridae</taxon>
        <taxon>Pentapetalae</taxon>
        <taxon>rosids</taxon>
        <taxon>fabids</taxon>
        <taxon>Fabales</taxon>
        <taxon>Fabaceae</taxon>
        <taxon>Papilionoideae</taxon>
        <taxon>50 kb inversion clade</taxon>
        <taxon>NPAAA clade</taxon>
        <taxon>Hologalegina</taxon>
        <taxon>IRL clade</taxon>
        <taxon>Trifolieae</taxon>
        <taxon>Trifolium</taxon>
    </lineage>
</organism>
<sequence>AAPAAGPPSPTAVCRRKIWVPPPWTIAPAPEVRR</sequence>
<dbReference type="Proteomes" id="UP000265520">
    <property type="component" value="Unassembled WGS sequence"/>
</dbReference>
<keyword evidence="2" id="KW-1185">Reference proteome</keyword>
<dbReference type="EMBL" id="LXQA011389932">
    <property type="protein sequence ID" value="MCI95540.1"/>
    <property type="molecule type" value="Genomic_DNA"/>
</dbReference>
<feature type="non-terminal residue" evidence="1">
    <location>
        <position position="1"/>
    </location>
</feature>
<proteinExistence type="predicted"/>
<evidence type="ECO:0000313" key="1">
    <source>
        <dbReference type="EMBL" id="MCI95540.1"/>
    </source>
</evidence>
<comment type="caution">
    <text evidence="1">The sequence shown here is derived from an EMBL/GenBank/DDBJ whole genome shotgun (WGS) entry which is preliminary data.</text>
</comment>
<dbReference type="AlphaFoldDB" id="A0A392W9Z8"/>
<evidence type="ECO:0000313" key="2">
    <source>
        <dbReference type="Proteomes" id="UP000265520"/>
    </source>
</evidence>
<reference evidence="1 2" key="1">
    <citation type="journal article" date="2018" name="Front. Plant Sci.">
        <title>Red Clover (Trifolium pratense) and Zigzag Clover (T. medium) - A Picture of Genomic Similarities and Differences.</title>
        <authorList>
            <person name="Dluhosova J."/>
            <person name="Istvanek J."/>
            <person name="Nedelnik J."/>
            <person name="Repkova J."/>
        </authorList>
    </citation>
    <scope>NUCLEOTIDE SEQUENCE [LARGE SCALE GENOMIC DNA]</scope>
    <source>
        <strain evidence="2">cv. 10/8</strain>
        <tissue evidence="1">Leaf</tissue>
    </source>
</reference>
<name>A0A392W9Z8_9FABA</name>
<protein>
    <submittedName>
        <fullName evidence="1">Uncharacterized protein</fullName>
    </submittedName>
</protein>
<accession>A0A392W9Z8</accession>